<organism evidence="1 2">
    <name type="scientific">Caerostris darwini</name>
    <dbReference type="NCBI Taxonomy" id="1538125"/>
    <lineage>
        <taxon>Eukaryota</taxon>
        <taxon>Metazoa</taxon>
        <taxon>Ecdysozoa</taxon>
        <taxon>Arthropoda</taxon>
        <taxon>Chelicerata</taxon>
        <taxon>Arachnida</taxon>
        <taxon>Araneae</taxon>
        <taxon>Araneomorphae</taxon>
        <taxon>Entelegynae</taxon>
        <taxon>Araneoidea</taxon>
        <taxon>Araneidae</taxon>
        <taxon>Caerostris</taxon>
    </lineage>
</organism>
<gene>
    <name evidence="1" type="ORF">CDAR_229001</name>
</gene>
<dbReference type="EMBL" id="BPLQ01006216">
    <property type="protein sequence ID" value="GIY20781.1"/>
    <property type="molecule type" value="Genomic_DNA"/>
</dbReference>
<reference evidence="1 2" key="1">
    <citation type="submission" date="2021-06" db="EMBL/GenBank/DDBJ databases">
        <title>Caerostris darwini draft genome.</title>
        <authorList>
            <person name="Kono N."/>
            <person name="Arakawa K."/>
        </authorList>
    </citation>
    <scope>NUCLEOTIDE SEQUENCE [LARGE SCALE GENOMIC DNA]</scope>
</reference>
<sequence>MHNLDSSFHPSWEEMGPQKPHVIKKSFLIQSPCCSQRERDGLDGIQCIVDLECMFDWKKFLLHFDLMDDGMSNIDSSFHPSWEEMGPQKPNMIKKSFLIRSLRERERDGLDGIQYIVDLECMFDGKVGF</sequence>
<comment type="caution">
    <text evidence="1">The sequence shown here is derived from an EMBL/GenBank/DDBJ whole genome shotgun (WGS) entry which is preliminary data.</text>
</comment>
<dbReference type="AlphaFoldDB" id="A0AAV4RJ39"/>
<evidence type="ECO:0000313" key="2">
    <source>
        <dbReference type="Proteomes" id="UP001054837"/>
    </source>
</evidence>
<proteinExistence type="predicted"/>
<keyword evidence="2" id="KW-1185">Reference proteome</keyword>
<evidence type="ECO:0000313" key="1">
    <source>
        <dbReference type="EMBL" id="GIY20781.1"/>
    </source>
</evidence>
<dbReference type="Proteomes" id="UP001054837">
    <property type="component" value="Unassembled WGS sequence"/>
</dbReference>
<protein>
    <submittedName>
        <fullName evidence="1">Uncharacterized protein</fullName>
    </submittedName>
</protein>
<accession>A0AAV4RJ39</accession>
<name>A0AAV4RJ39_9ARAC</name>